<organism evidence="1 2">
    <name type="scientific">Hygrophoropsis aurantiaca</name>
    <dbReference type="NCBI Taxonomy" id="72124"/>
    <lineage>
        <taxon>Eukaryota</taxon>
        <taxon>Fungi</taxon>
        <taxon>Dikarya</taxon>
        <taxon>Basidiomycota</taxon>
        <taxon>Agaricomycotina</taxon>
        <taxon>Agaricomycetes</taxon>
        <taxon>Agaricomycetidae</taxon>
        <taxon>Boletales</taxon>
        <taxon>Coniophorineae</taxon>
        <taxon>Hygrophoropsidaceae</taxon>
        <taxon>Hygrophoropsis</taxon>
    </lineage>
</organism>
<dbReference type="EMBL" id="MU268362">
    <property type="protein sequence ID" value="KAH7904787.1"/>
    <property type="molecule type" value="Genomic_DNA"/>
</dbReference>
<evidence type="ECO:0000313" key="2">
    <source>
        <dbReference type="Proteomes" id="UP000790377"/>
    </source>
</evidence>
<gene>
    <name evidence="1" type="ORF">BJ138DRAFT_1119084</name>
</gene>
<comment type="caution">
    <text evidence="1">The sequence shown here is derived from an EMBL/GenBank/DDBJ whole genome shotgun (WGS) entry which is preliminary data.</text>
</comment>
<accession>A0ACB7ZVV4</accession>
<sequence length="164" mass="17202">MAPQIVLPPPDKSWRPLLLHPHRLALASLPQLLLPRVGSAPVRSHASRAVDVGHVRGIKVVVRASAGVSGNGNDEVVAASQSQAHPAPHPNPTLSADSAIVAPATPTTAATITAHPIPLRMHLDLRVSSGSRPQECKSAGSKNEPPAGSKYTSTADYEHKFHAF</sequence>
<proteinExistence type="predicted"/>
<dbReference type="Proteomes" id="UP000790377">
    <property type="component" value="Unassembled WGS sequence"/>
</dbReference>
<keyword evidence="2" id="KW-1185">Reference proteome</keyword>
<reference evidence="1" key="1">
    <citation type="journal article" date="2021" name="New Phytol.">
        <title>Evolutionary innovations through gain and loss of genes in the ectomycorrhizal Boletales.</title>
        <authorList>
            <person name="Wu G."/>
            <person name="Miyauchi S."/>
            <person name="Morin E."/>
            <person name="Kuo A."/>
            <person name="Drula E."/>
            <person name="Varga T."/>
            <person name="Kohler A."/>
            <person name="Feng B."/>
            <person name="Cao Y."/>
            <person name="Lipzen A."/>
            <person name="Daum C."/>
            <person name="Hundley H."/>
            <person name="Pangilinan J."/>
            <person name="Johnson J."/>
            <person name="Barry K."/>
            <person name="LaButti K."/>
            <person name="Ng V."/>
            <person name="Ahrendt S."/>
            <person name="Min B."/>
            <person name="Choi I.G."/>
            <person name="Park H."/>
            <person name="Plett J.M."/>
            <person name="Magnuson J."/>
            <person name="Spatafora J.W."/>
            <person name="Nagy L.G."/>
            <person name="Henrissat B."/>
            <person name="Grigoriev I.V."/>
            <person name="Yang Z.L."/>
            <person name="Xu J."/>
            <person name="Martin F.M."/>
        </authorList>
    </citation>
    <scope>NUCLEOTIDE SEQUENCE</scope>
    <source>
        <strain evidence="1">ATCC 28755</strain>
    </source>
</reference>
<evidence type="ECO:0000313" key="1">
    <source>
        <dbReference type="EMBL" id="KAH7904787.1"/>
    </source>
</evidence>
<protein>
    <submittedName>
        <fullName evidence="1">Uncharacterized protein</fullName>
    </submittedName>
</protein>
<name>A0ACB7ZVV4_9AGAM</name>